<sequence length="115" mass="12969">MSLVPSPPRATSEVSHTYRMTLSDVLDLIAQDEALSNLTQLHYNLLRNPVESSRDIAERHKPSQVVEGSTNAPKKHSRAFLDFIDYSSIKYSLINDAKENALVKPVVIYTRSLTR</sequence>
<name>A0AAE1US18_9SOLA</name>
<reference evidence="2" key="1">
    <citation type="submission" date="2023-12" db="EMBL/GenBank/DDBJ databases">
        <title>Genome assembly of Anisodus tanguticus.</title>
        <authorList>
            <person name="Wang Y.-J."/>
        </authorList>
    </citation>
    <scope>NUCLEOTIDE SEQUENCE</scope>
    <source>
        <strain evidence="2">KB-2021</strain>
        <tissue evidence="2">Leaf</tissue>
    </source>
</reference>
<gene>
    <name evidence="2" type="ORF">RND71_038349</name>
</gene>
<feature type="region of interest" description="Disordered" evidence="1">
    <location>
        <begin position="54"/>
        <end position="73"/>
    </location>
</feature>
<dbReference type="AlphaFoldDB" id="A0AAE1US18"/>
<evidence type="ECO:0000256" key="1">
    <source>
        <dbReference type="SAM" id="MobiDB-lite"/>
    </source>
</evidence>
<dbReference type="Proteomes" id="UP001291623">
    <property type="component" value="Unassembled WGS sequence"/>
</dbReference>
<keyword evidence="3" id="KW-1185">Reference proteome</keyword>
<organism evidence="2 3">
    <name type="scientific">Anisodus tanguticus</name>
    <dbReference type="NCBI Taxonomy" id="243964"/>
    <lineage>
        <taxon>Eukaryota</taxon>
        <taxon>Viridiplantae</taxon>
        <taxon>Streptophyta</taxon>
        <taxon>Embryophyta</taxon>
        <taxon>Tracheophyta</taxon>
        <taxon>Spermatophyta</taxon>
        <taxon>Magnoliopsida</taxon>
        <taxon>eudicotyledons</taxon>
        <taxon>Gunneridae</taxon>
        <taxon>Pentapetalae</taxon>
        <taxon>asterids</taxon>
        <taxon>lamiids</taxon>
        <taxon>Solanales</taxon>
        <taxon>Solanaceae</taxon>
        <taxon>Solanoideae</taxon>
        <taxon>Hyoscyameae</taxon>
        <taxon>Anisodus</taxon>
    </lineage>
</organism>
<evidence type="ECO:0000313" key="3">
    <source>
        <dbReference type="Proteomes" id="UP001291623"/>
    </source>
</evidence>
<evidence type="ECO:0000313" key="2">
    <source>
        <dbReference type="EMBL" id="KAK4342533.1"/>
    </source>
</evidence>
<accession>A0AAE1US18</accession>
<protein>
    <submittedName>
        <fullName evidence="2">Uncharacterized protein</fullName>
    </submittedName>
</protein>
<comment type="caution">
    <text evidence="2">The sequence shown here is derived from an EMBL/GenBank/DDBJ whole genome shotgun (WGS) entry which is preliminary data.</text>
</comment>
<proteinExistence type="predicted"/>
<dbReference type="EMBL" id="JAVYJV010000021">
    <property type="protein sequence ID" value="KAK4342533.1"/>
    <property type="molecule type" value="Genomic_DNA"/>
</dbReference>